<sequence>MISGSETAACLVLLHILFERALEVADGFGLHFDSFGRIQVARGTQRELDSDAVVVPLALGRWRGAPLVPPRPFVCRAL</sequence>
<name>A0AAD7WMC4_9TELE</name>
<evidence type="ECO:0000313" key="3">
    <source>
        <dbReference type="Proteomes" id="UP001221898"/>
    </source>
</evidence>
<reference evidence="2" key="1">
    <citation type="journal article" date="2023" name="Science">
        <title>Genome structures resolve the early diversification of teleost fishes.</title>
        <authorList>
            <person name="Parey E."/>
            <person name="Louis A."/>
            <person name="Montfort J."/>
            <person name="Bouchez O."/>
            <person name="Roques C."/>
            <person name="Iampietro C."/>
            <person name="Lluch J."/>
            <person name="Castinel A."/>
            <person name="Donnadieu C."/>
            <person name="Desvignes T."/>
            <person name="Floi Bucao C."/>
            <person name="Jouanno E."/>
            <person name="Wen M."/>
            <person name="Mejri S."/>
            <person name="Dirks R."/>
            <person name="Jansen H."/>
            <person name="Henkel C."/>
            <person name="Chen W.J."/>
            <person name="Zahm M."/>
            <person name="Cabau C."/>
            <person name="Klopp C."/>
            <person name="Thompson A.W."/>
            <person name="Robinson-Rechavi M."/>
            <person name="Braasch I."/>
            <person name="Lecointre G."/>
            <person name="Bobe J."/>
            <person name="Postlethwait J.H."/>
            <person name="Berthelot C."/>
            <person name="Roest Crollius H."/>
            <person name="Guiguen Y."/>
        </authorList>
    </citation>
    <scope>NUCLEOTIDE SEQUENCE</scope>
    <source>
        <strain evidence="2">NC1722</strain>
    </source>
</reference>
<organism evidence="2 3">
    <name type="scientific">Aldrovandia affinis</name>
    <dbReference type="NCBI Taxonomy" id="143900"/>
    <lineage>
        <taxon>Eukaryota</taxon>
        <taxon>Metazoa</taxon>
        <taxon>Chordata</taxon>
        <taxon>Craniata</taxon>
        <taxon>Vertebrata</taxon>
        <taxon>Euteleostomi</taxon>
        <taxon>Actinopterygii</taxon>
        <taxon>Neopterygii</taxon>
        <taxon>Teleostei</taxon>
        <taxon>Notacanthiformes</taxon>
        <taxon>Halosauridae</taxon>
        <taxon>Aldrovandia</taxon>
    </lineage>
</organism>
<dbReference type="AlphaFoldDB" id="A0AAD7WMC4"/>
<protein>
    <recommendedName>
        <fullName evidence="4">Secreted protein</fullName>
    </recommendedName>
</protein>
<evidence type="ECO:0008006" key="4">
    <source>
        <dbReference type="Google" id="ProtNLM"/>
    </source>
</evidence>
<evidence type="ECO:0000313" key="2">
    <source>
        <dbReference type="EMBL" id="KAJ8401324.1"/>
    </source>
</evidence>
<keyword evidence="3" id="KW-1185">Reference proteome</keyword>
<comment type="caution">
    <text evidence="2">The sequence shown here is derived from an EMBL/GenBank/DDBJ whole genome shotgun (WGS) entry which is preliminary data.</text>
</comment>
<dbReference type="EMBL" id="JAINUG010000071">
    <property type="protein sequence ID" value="KAJ8401324.1"/>
    <property type="molecule type" value="Genomic_DNA"/>
</dbReference>
<evidence type="ECO:0000256" key="1">
    <source>
        <dbReference type="SAM" id="SignalP"/>
    </source>
</evidence>
<gene>
    <name evidence="2" type="ORF">AAFF_G00385550</name>
</gene>
<proteinExistence type="predicted"/>
<keyword evidence="1" id="KW-0732">Signal</keyword>
<feature type="chain" id="PRO_5041971946" description="Secreted protein" evidence="1">
    <location>
        <begin position="28"/>
        <end position="78"/>
    </location>
</feature>
<feature type="signal peptide" evidence="1">
    <location>
        <begin position="1"/>
        <end position="27"/>
    </location>
</feature>
<accession>A0AAD7WMC4</accession>
<dbReference type="Proteomes" id="UP001221898">
    <property type="component" value="Unassembled WGS sequence"/>
</dbReference>